<dbReference type="PANTHER" id="PTHR43969:SF7">
    <property type="entry name" value="GST-CONTAINING FLYWCH ZINC-FINGER PROTEIN"/>
    <property type="match status" value="1"/>
</dbReference>
<dbReference type="InterPro" id="IPR036249">
    <property type="entry name" value="Thioredoxin-like_sf"/>
</dbReference>
<dbReference type="PROSITE" id="PS50405">
    <property type="entry name" value="GST_CTER"/>
    <property type="match status" value="1"/>
</dbReference>
<reference evidence="3" key="1">
    <citation type="journal article" date="2018" name="Front. Physiol.">
        <title>Glutathione-S-Transferases in the Olfactory Organ of the Noctuid Moth Spodoptera littoralis, Diversity and Conservation of Chemosensory Clades.</title>
        <authorList>
            <person name="Durand N."/>
            <person name="Pottier M.A."/>
            <person name="Siaussat D."/>
            <person name="Bozzolan F."/>
            <person name="Maibeche M."/>
            <person name="Chertemps T."/>
        </authorList>
    </citation>
    <scope>NUCLEOTIDE SEQUENCE</scope>
</reference>
<dbReference type="GO" id="GO:0006749">
    <property type="term" value="P:glutathione metabolic process"/>
    <property type="evidence" value="ECO:0007669"/>
    <property type="project" value="TreeGrafter"/>
</dbReference>
<dbReference type="InterPro" id="IPR004046">
    <property type="entry name" value="GST_C"/>
</dbReference>
<dbReference type="SUPFAM" id="SSF47616">
    <property type="entry name" value="GST C-terminal domain-like"/>
    <property type="match status" value="1"/>
</dbReference>
<dbReference type="SFLD" id="SFLDG00358">
    <property type="entry name" value="Main_(cytGST)"/>
    <property type="match status" value="1"/>
</dbReference>
<name>A0A3G1ZLA9_SPOLI</name>
<dbReference type="SFLD" id="SFLDS00019">
    <property type="entry name" value="Glutathione_Transferase_(cytos"/>
    <property type="match status" value="1"/>
</dbReference>
<dbReference type="Pfam" id="PF13417">
    <property type="entry name" value="GST_N_3"/>
    <property type="match status" value="1"/>
</dbReference>
<dbReference type="AlphaFoldDB" id="A0A3G1ZLA9"/>
<dbReference type="Pfam" id="PF00043">
    <property type="entry name" value="GST_C"/>
    <property type="match status" value="1"/>
</dbReference>
<dbReference type="SUPFAM" id="SSF52833">
    <property type="entry name" value="Thioredoxin-like"/>
    <property type="match status" value="1"/>
</dbReference>
<feature type="domain" description="GST N-terminal" evidence="1">
    <location>
        <begin position="4"/>
        <end position="85"/>
    </location>
</feature>
<dbReference type="Gene3D" id="3.40.30.10">
    <property type="entry name" value="Glutaredoxin"/>
    <property type="match status" value="1"/>
</dbReference>
<accession>A0A3G1ZLA9</accession>
<dbReference type="PANTHER" id="PTHR43969">
    <property type="entry name" value="GLUTATHIONE S TRANSFERASE D10, ISOFORM A-RELATED"/>
    <property type="match status" value="1"/>
</dbReference>
<dbReference type="EMBL" id="MH177583">
    <property type="protein sequence ID" value="AYM01155.1"/>
    <property type="molecule type" value="mRNA"/>
</dbReference>
<evidence type="ECO:0000259" key="2">
    <source>
        <dbReference type="PROSITE" id="PS50405"/>
    </source>
</evidence>
<dbReference type="Gene3D" id="1.20.1050.10">
    <property type="match status" value="1"/>
</dbReference>
<sequence>MSVSRLLLHRAPGSPPARAVMMLSDMLGLQMEYNDVKFLQLEHKSPEFKKLNPMGTVPVLQDGDFIVSESHAIMKYLLSKYGGDKRELLYPSDVRMRAVVDQCMFFNAGVFFAAFMSVGRETFTGRIYKPTAQHIQEIETSYSVVDAYLQDRPYVATDRLTLADLAVGATASTAQVFIKMDADKFPRCADWISRLHEEEVFKTVMLPGVAFFAKVINKIWEHNKSKLEKK</sequence>
<dbReference type="PROSITE" id="PS50404">
    <property type="entry name" value="GST_NTER"/>
    <property type="match status" value="1"/>
</dbReference>
<dbReference type="InterPro" id="IPR010987">
    <property type="entry name" value="Glutathione-S-Trfase_C-like"/>
</dbReference>
<dbReference type="InterPro" id="IPR040079">
    <property type="entry name" value="Glutathione_S-Trfase"/>
</dbReference>
<feature type="domain" description="GST C-terminal" evidence="2">
    <location>
        <begin position="93"/>
        <end position="227"/>
    </location>
</feature>
<dbReference type="GO" id="GO:0004364">
    <property type="term" value="F:glutathione transferase activity"/>
    <property type="evidence" value="ECO:0007669"/>
    <property type="project" value="UniProtKB-EC"/>
</dbReference>
<dbReference type="InterPro" id="IPR004045">
    <property type="entry name" value="Glutathione_S-Trfase_N"/>
</dbReference>
<dbReference type="InterPro" id="IPR036282">
    <property type="entry name" value="Glutathione-S-Trfase_C_sf"/>
</dbReference>
<dbReference type="CDD" id="cd03177">
    <property type="entry name" value="GST_C_Delta_Epsilon"/>
    <property type="match status" value="1"/>
</dbReference>
<protein>
    <submittedName>
        <fullName evidence="3">Glutathione-S-transferase epsilon class</fullName>
        <ecNumber evidence="3">2.5.1.18</ecNumber>
    </submittedName>
</protein>
<dbReference type="FunFam" id="1.20.1050.10:FF:000007">
    <property type="entry name" value="Glutathione S-transferase 1-1"/>
    <property type="match status" value="1"/>
</dbReference>
<keyword evidence="3" id="KW-0808">Transferase</keyword>
<dbReference type="EC" id="2.5.1.18" evidence="3"/>
<evidence type="ECO:0000259" key="1">
    <source>
        <dbReference type="PROSITE" id="PS50404"/>
    </source>
</evidence>
<proteinExistence type="evidence at transcript level"/>
<organism evidence="3">
    <name type="scientific">Spodoptera littoralis</name>
    <name type="common">Egyptian cotton leafworm</name>
    <dbReference type="NCBI Taxonomy" id="7109"/>
    <lineage>
        <taxon>Eukaryota</taxon>
        <taxon>Metazoa</taxon>
        <taxon>Ecdysozoa</taxon>
        <taxon>Arthropoda</taxon>
        <taxon>Hexapoda</taxon>
        <taxon>Insecta</taxon>
        <taxon>Pterygota</taxon>
        <taxon>Neoptera</taxon>
        <taxon>Endopterygota</taxon>
        <taxon>Lepidoptera</taxon>
        <taxon>Glossata</taxon>
        <taxon>Ditrysia</taxon>
        <taxon>Noctuoidea</taxon>
        <taxon>Noctuidae</taxon>
        <taxon>Amphipyrinae</taxon>
        <taxon>Spodoptera</taxon>
    </lineage>
</organism>
<evidence type="ECO:0000313" key="3">
    <source>
        <dbReference type="EMBL" id="AYM01155.1"/>
    </source>
</evidence>